<keyword evidence="2" id="KW-0540">Nuclease</keyword>
<proteinExistence type="predicted"/>
<dbReference type="GO" id="GO:0004519">
    <property type="term" value="F:endonuclease activity"/>
    <property type="evidence" value="ECO:0007669"/>
    <property type="project" value="UniProtKB-KW"/>
</dbReference>
<gene>
    <name evidence="2" type="ORF">LZ496_12185</name>
</gene>
<dbReference type="EMBL" id="JAMGBA010000003">
    <property type="protein sequence ID" value="MCL6699540.1"/>
    <property type="molecule type" value="Genomic_DNA"/>
</dbReference>
<dbReference type="Pfam" id="PF01844">
    <property type="entry name" value="HNH"/>
    <property type="match status" value="1"/>
</dbReference>
<evidence type="ECO:0000313" key="3">
    <source>
        <dbReference type="Proteomes" id="UP001203410"/>
    </source>
</evidence>
<dbReference type="RefSeq" id="WP_249904997.1">
    <property type="nucleotide sequence ID" value="NZ_JAMGBA010000003.1"/>
</dbReference>
<feature type="domain" description="HNH" evidence="1">
    <location>
        <begin position="139"/>
        <end position="193"/>
    </location>
</feature>
<keyword evidence="3" id="KW-1185">Reference proteome</keyword>
<keyword evidence="2" id="KW-0255">Endonuclease</keyword>
<comment type="caution">
    <text evidence="2">The sequence shown here is derived from an EMBL/GenBank/DDBJ whole genome shotgun (WGS) entry which is preliminary data.</text>
</comment>
<evidence type="ECO:0000313" key="2">
    <source>
        <dbReference type="EMBL" id="MCL6699540.1"/>
    </source>
</evidence>
<dbReference type="InterPro" id="IPR002711">
    <property type="entry name" value="HNH"/>
</dbReference>
<sequence length="208" mass="22957">MKYNTVTLSRFETVVAALHSLGGQARPAEIAEEVRRLFPGPHPDSLLQSVRARIQECSSDSNNWKGKRDLFYSVHGIGGGVWGLRAMDPLNPANEDGIADSAEAYMAEEGAATLRTHLRRERSRSLIDRFKQQLTSYACSICAFDFATTYGEIGHHFIEAHHKIPVSQLQPGAKTKLEDLAAVCSNCHRMLHRAGGISVDDLKGRLQS</sequence>
<accession>A0ABT0RXT3</accession>
<dbReference type="InterPro" id="IPR003615">
    <property type="entry name" value="HNH_nuc"/>
</dbReference>
<evidence type="ECO:0000259" key="1">
    <source>
        <dbReference type="Pfam" id="PF01844"/>
    </source>
</evidence>
<reference evidence="2 3" key="1">
    <citation type="submission" date="2022-05" db="EMBL/GenBank/DDBJ databases">
        <authorList>
            <person name="Jo J.-H."/>
            <person name="Im W.-T."/>
        </authorList>
    </citation>
    <scope>NUCLEOTIDE SEQUENCE [LARGE SCALE GENOMIC DNA]</scope>
    <source>
        <strain evidence="2 3">NSE70-1</strain>
    </source>
</reference>
<name>A0ABT0RXT3_9SPHN</name>
<keyword evidence="2" id="KW-0378">Hydrolase</keyword>
<protein>
    <submittedName>
        <fullName evidence="2">HNH endonuclease</fullName>
    </submittedName>
</protein>
<organism evidence="2 3">
    <name type="scientific">Sphingomonas caseinilyticus</name>
    <dbReference type="NCBI Taxonomy" id="2908205"/>
    <lineage>
        <taxon>Bacteria</taxon>
        <taxon>Pseudomonadati</taxon>
        <taxon>Pseudomonadota</taxon>
        <taxon>Alphaproteobacteria</taxon>
        <taxon>Sphingomonadales</taxon>
        <taxon>Sphingomonadaceae</taxon>
        <taxon>Sphingomonas</taxon>
    </lineage>
</organism>
<dbReference type="CDD" id="cd00085">
    <property type="entry name" value="HNHc"/>
    <property type="match status" value="1"/>
</dbReference>
<dbReference type="Proteomes" id="UP001203410">
    <property type="component" value="Unassembled WGS sequence"/>
</dbReference>